<proteinExistence type="predicted"/>
<organism evidence="2 3">
    <name type="scientific">Lacinutrix neustonica</name>
    <dbReference type="NCBI Taxonomy" id="2980107"/>
    <lineage>
        <taxon>Bacteria</taxon>
        <taxon>Pseudomonadati</taxon>
        <taxon>Bacteroidota</taxon>
        <taxon>Flavobacteriia</taxon>
        <taxon>Flavobacteriales</taxon>
        <taxon>Flavobacteriaceae</taxon>
        <taxon>Lacinutrix</taxon>
    </lineage>
</organism>
<dbReference type="Pfam" id="PF08885">
    <property type="entry name" value="GSCFA"/>
    <property type="match status" value="1"/>
</dbReference>
<accession>A0A9E8SCU0</accession>
<dbReference type="AlphaFoldDB" id="A0A9E8SCU0"/>
<sequence length="321" mass="37131">MKLQTEIKVKKQEHSQIDYDSKLVLLGSCFSENIGTKLSCFKFQSLSNPFGILFHPKAIETFVFRAVREMEYTEADVFFHNERWHCYDAHSKLSAVSKDALVIALNSNLRLLNKQIKEATHVIITLGTAWVYNLVESNQTVANCHKVPQKHFNKKLLLVKEISSSLKKTEALIHSVNEKVSLIFTVSPVRHIKDGFVENTLSKAHLITAIHQCVNQSPSKHGLQVFYFPAYEIMMDELREYRFYNADMLHPNDTAIEYIRQKFQMAWMDSKTMLVSKAVSDIQKGLAHKPFNEDSVAHKRFPENIKMKQKALQLQFPRLKF</sequence>
<dbReference type="RefSeq" id="WP_267676296.1">
    <property type="nucleotide sequence ID" value="NZ_CP113088.1"/>
</dbReference>
<name>A0A9E8SCU0_9FLAO</name>
<gene>
    <name evidence="2" type="ORF">N7U66_17555</name>
</gene>
<dbReference type="EMBL" id="CP113088">
    <property type="protein sequence ID" value="WAC01698.1"/>
    <property type="molecule type" value="Genomic_DNA"/>
</dbReference>
<feature type="domain" description="GSCFA" evidence="1">
    <location>
        <begin position="22"/>
        <end position="263"/>
    </location>
</feature>
<reference evidence="2" key="1">
    <citation type="submission" date="2022-11" db="EMBL/GenBank/DDBJ databases">
        <title>Lacinutrix neustonica HL-RS19T sp. nov., isolated from the surface microlayer sample of brackish Lake Shihwa.</title>
        <authorList>
            <person name="Choi J.Y."/>
            <person name="Hwang C.Y."/>
        </authorList>
    </citation>
    <scope>NUCLEOTIDE SEQUENCE</scope>
    <source>
        <strain evidence="2">HL-RS19</strain>
    </source>
</reference>
<dbReference type="KEGG" id="lnu:N7U66_17555"/>
<evidence type="ECO:0000259" key="1">
    <source>
        <dbReference type="Pfam" id="PF08885"/>
    </source>
</evidence>
<dbReference type="InterPro" id="IPR014982">
    <property type="entry name" value="GSCFA"/>
</dbReference>
<evidence type="ECO:0000313" key="3">
    <source>
        <dbReference type="Proteomes" id="UP001164705"/>
    </source>
</evidence>
<dbReference type="Proteomes" id="UP001164705">
    <property type="component" value="Chromosome"/>
</dbReference>
<evidence type="ECO:0000313" key="2">
    <source>
        <dbReference type="EMBL" id="WAC01698.1"/>
    </source>
</evidence>
<protein>
    <submittedName>
        <fullName evidence="2">GSCFA domain-containing protein</fullName>
    </submittedName>
</protein>
<keyword evidence="3" id="KW-1185">Reference proteome</keyword>